<dbReference type="InterPro" id="IPR036093">
    <property type="entry name" value="NAC_dom_sf"/>
</dbReference>
<evidence type="ECO:0000256" key="2">
    <source>
        <dbReference type="ARBA" id="ARBA00023125"/>
    </source>
</evidence>
<dbReference type="PROSITE" id="PS51005">
    <property type="entry name" value="NAC"/>
    <property type="match status" value="1"/>
</dbReference>
<evidence type="ECO:0000256" key="3">
    <source>
        <dbReference type="ARBA" id="ARBA00023163"/>
    </source>
</evidence>
<evidence type="ECO:0000313" key="7">
    <source>
        <dbReference type="Proteomes" id="UP000734854"/>
    </source>
</evidence>
<keyword evidence="1" id="KW-0805">Transcription regulation</keyword>
<dbReference type="Pfam" id="PF02365">
    <property type="entry name" value="NAM"/>
    <property type="match status" value="1"/>
</dbReference>
<evidence type="ECO:0000256" key="4">
    <source>
        <dbReference type="ARBA" id="ARBA00023242"/>
    </source>
</evidence>
<keyword evidence="7" id="KW-1185">Reference proteome</keyword>
<evidence type="ECO:0000259" key="5">
    <source>
        <dbReference type="PROSITE" id="PS51005"/>
    </source>
</evidence>
<dbReference type="InterPro" id="IPR003441">
    <property type="entry name" value="NAC-dom"/>
</dbReference>
<accession>A0A8J5GV55</accession>
<dbReference type="PANTHER" id="PTHR31744:SF210">
    <property type="entry name" value="NAC DOMAIN-CONTAINING PROTEIN 86-LIKE"/>
    <property type="match status" value="1"/>
</dbReference>
<sequence>MLLLLRAMVGFQALHLKLTKPRTELKKKKEIIVEMLTARKSNEKKGAVEEHNLPFHFEAITEIELYKFAPWDLPGKSQLHNKDLEWYFFCARDRKYPNGSRENRTTGNGY</sequence>
<dbReference type="Gene3D" id="2.170.150.80">
    <property type="entry name" value="NAC domain"/>
    <property type="match status" value="1"/>
</dbReference>
<dbReference type="GO" id="GO:0006355">
    <property type="term" value="P:regulation of DNA-templated transcription"/>
    <property type="evidence" value="ECO:0007669"/>
    <property type="project" value="InterPro"/>
</dbReference>
<organism evidence="6 7">
    <name type="scientific">Zingiber officinale</name>
    <name type="common">Ginger</name>
    <name type="synonym">Amomum zingiber</name>
    <dbReference type="NCBI Taxonomy" id="94328"/>
    <lineage>
        <taxon>Eukaryota</taxon>
        <taxon>Viridiplantae</taxon>
        <taxon>Streptophyta</taxon>
        <taxon>Embryophyta</taxon>
        <taxon>Tracheophyta</taxon>
        <taxon>Spermatophyta</taxon>
        <taxon>Magnoliopsida</taxon>
        <taxon>Liliopsida</taxon>
        <taxon>Zingiberales</taxon>
        <taxon>Zingiberaceae</taxon>
        <taxon>Zingiber</taxon>
    </lineage>
</organism>
<keyword evidence="4" id="KW-0539">Nucleus</keyword>
<gene>
    <name evidence="6" type="ORF">ZIOFF_026046</name>
</gene>
<evidence type="ECO:0000313" key="6">
    <source>
        <dbReference type="EMBL" id="KAG6515617.1"/>
    </source>
</evidence>
<dbReference type="AlphaFoldDB" id="A0A8J5GV55"/>
<keyword evidence="3" id="KW-0804">Transcription</keyword>
<keyword evidence="2" id="KW-0238">DNA-binding</keyword>
<evidence type="ECO:0000256" key="1">
    <source>
        <dbReference type="ARBA" id="ARBA00023015"/>
    </source>
</evidence>
<dbReference type="Proteomes" id="UP000734854">
    <property type="component" value="Unassembled WGS sequence"/>
</dbReference>
<reference evidence="6 7" key="1">
    <citation type="submission" date="2020-08" db="EMBL/GenBank/DDBJ databases">
        <title>Plant Genome Project.</title>
        <authorList>
            <person name="Zhang R.-G."/>
        </authorList>
    </citation>
    <scope>NUCLEOTIDE SEQUENCE [LARGE SCALE GENOMIC DNA]</scope>
    <source>
        <tissue evidence="6">Rhizome</tissue>
    </source>
</reference>
<dbReference type="PANTHER" id="PTHR31744">
    <property type="entry name" value="PROTEIN CUP-SHAPED COTYLEDON 2-RELATED"/>
    <property type="match status" value="1"/>
</dbReference>
<dbReference type="GO" id="GO:0003677">
    <property type="term" value="F:DNA binding"/>
    <property type="evidence" value="ECO:0007669"/>
    <property type="project" value="UniProtKB-KW"/>
</dbReference>
<dbReference type="EMBL" id="JACMSC010000007">
    <property type="protein sequence ID" value="KAG6515617.1"/>
    <property type="molecule type" value="Genomic_DNA"/>
</dbReference>
<protein>
    <recommendedName>
        <fullName evidence="5">NAC domain-containing protein</fullName>
    </recommendedName>
</protein>
<name>A0A8J5GV55_ZINOF</name>
<dbReference type="SUPFAM" id="SSF101941">
    <property type="entry name" value="NAC domain"/>
    <property type="match status" value="1"/>
</dbReference>
<comment type="caution">
    <text evidence="6">The sequence shown here is derived from an EMBL/GenBank/DDBJ whole genome shotgun (WGS) entry which is preliminary data.</text>
</comment>
<feature type="domain" description="NAC" evidence="5">
    <location>
        <begin position="19"/>
        <end position="110"/>
    </location>
</feature>
<proteinExistence type="predicted"/>